<protein>
    <recommendedName>
        <fullName evidence="4">DUF2512 family protein</fullName>
    </recommendedName>
</protein>
<dbReference type="Proteomes" id="UP000076623">
    <property type="component" value="Chromosome"/>
</dbReference>
<accession>A0A160IKQ7</accession>
<evidence type="ECO:0000256" key="1">
    <source>
        <dbReference type="SAM" id="Phobius"/>
    </source>
</evidence>
<keyword evidence="1" id="KW-0472">Membrane</keyword>
<keyword evidence="1" id="KW-1133">Transmembrane helix</keyword>
<evidence type="ECO:0000313" key="3">
    <source>
        <dbReference type="Proteomes" id="UP000076623"/>
    </source>
</evidence>
<evidence type="ECO:0000313" key="2">
    <source>
        <dbReference type="EMBL" id="ANC76447.1"/>
    </source>
</evidence>
<dbReference type="InterPro" id="IPR019649">
    <property type="entry name" value="DUF2512"/>
</dbReference>
<gene>
    <name evidence="2" type="ORF">ABE65_006390</name>
</gene>
<organism evidence="2 3">
    <name type="scientific">Fictibacillus phosphorivorans</name>
    <dbReference type="NCBI Taxonomy" id="1221500"/>
    <lineage>
        <taxon>Bacteria</taxon>
        <taxon>Bacillati</taxon>
        <taxon>Bacillota</taxon>
        <taxon>Bacilli</taxon>
        <taxon>Bacillales</taxon>
        <taxon>Fictibacillaceae</taxon>
        <taxon>Fictibacillus</taxon>
    </lineage>
</organism>
<dbReference type="Pfam" id="PF10710">
    <property type="entry name" value="DUF2512"/>
    <property type="match status" value="1"/>
</dbReference>
<feature type="transmembrane region" description="Helical" evidence="1">
    <location>
        <begin position="33"/>
        <end position="52"/>
    </location>
</feature>
<keyword evidence="3" id="KW-1185">Reference proteome</keyword>
<sequence length="117" mass="13167">MQSLMIKILGIPLALVLANFLFKSVDFEFVQPFIWITVILAPLGVLLEYIMVPRISYGKQLTIDFATSFVLVYLLGLVLPGVAISLWGSFLVAILVTCMEAMVHKHLISDHMDHSYR</sequence>
<evidence type="ECO:0008006" key="4">
    <source>
        <dbReference type="Google" id="ProtNLM"/>
    </source>
</evidence>
<dbReference type="RefSeq" id="WP_066392587.1">
    <property type="nucleotide sequence ID" value="NZ_CP015378.1"/>
</dbReference>
<dbReference type="KEGG" id="fpn:ABE65_006390"/>
<reference evidence="2 3" key="1">
    <citation type="submission" date="2016-04" db="EMBL/GenBank/DDBJ databases">
        <title>Complete genome sequence of Fictibacillus phosphorivorans G25-29, a strain toxic to nematodes.</title>
        <authorList>
            <person name="Zheng Z."/>
        </authorList>
    </citation>
    <scope>NUCLEOTIDE SEQUENCE [LARGE SCALE GENOMIC DNA]</scope>
    <source>
        <strain evidence="2 3">G25-29</strain>
    </source>
</reference>
<keyword evidence="1" id="KW-0812">Transmembrane</keyword>
<dbReference type="EMBL" id="CP015378">
    <property type="protein sequence ID" value="ANC76447.1"/>
    <property type="molecule type" value="Genomic_DNA"/>
</dbReference>
<proteinExistence type="predicted"/>
<name>A0A160IKQ7_9BACL</name>
<dbReference type="AlphaFoldDB" id="A0A160IKQ7"/>